<dbReference type="Proteomes" id="UP000823405">
    <property type="component" value="Unassembled WGS sequence"/>
</dbReference>
<dbReference type="OrthoDB" id="10626214at2759"/>
<dbReference type="AlphaFoldDB" id="A0A9P6UL10"/>
<reference evidence="2" key="1">
    <citation type="journal article" date="2020" name="Fungal Divers.">
        <title>Resolving the Mortierellaceae phylogeny through synthesis of multi-gene phylogenetics and phylogenomics.</title>
        <authorList>
            <person name="Vandepol N."/>
            <person name="Liber J."/>
            <person name="Desiro A."/>
            <person name="Na H."/>
            <person name="Kennedy M."/>
            <person name="Barry K."/>
            <person name="Grigoriev I.V."/>
            <person name="Miller A.N."/>
            <person name="O'Donnell K."/>
            <person name="Stajich J.E."/>
            <person name="Bonito G."/>
        </authorList>
    </citation>
    <scope>NUCLEOTIDE SEQUENCE</scope>
    <source>
        <strain evidence="2">NVP60</strain>
    </source>
</reference>
<feature type="compositionally biased region" description="Basic and acidic residues" evidence="1">
    <location>
        <begin position="365"/>
        <end position="383"/>
    </location>
</feature>
<sequence length="492" mass="54652">MPRYSTCLAVRPPSYSSSIGLRDSYEYVDRLAALSVNKIPRCHEETRKVYDLQRMATALLQERNGPFIGSLNEKAADYCSVPYAADRDGQNTVFESGLTPAKWLKAQMWTFFPTEDSLMVFTMQVPNKPSGGDEEGGSVPLITSSSTSGVNVATSNEQPATASSTSTTAETATTSTSSPTAPTASATTTATSPSTTTTTRPLKKCIVVLPQSRHMTRSQTRQIQFNETQSTQYFSADEEVTQISAATAISSEGQHKVTGPPVLQEPLTTRDSHALRKEIKAGEKKAKAEWEAQQAAVREARAAAVSDMIQNEDDQLLAEKIQSQKERDRKRRDDRSDLIEEEVKSVEEEQTRKWIVEQRRRAVIEKDEQQQRQQWKEENKQQKDEDDDNAGEGSSSGRRRKTRRELQIERDEALARQLQATEDPSRIAIISSLSNANYYILFVGFSGSAAPTSKFTTDCFIVVLVVTINKISAIVIIDGDDCCYRSTVDTTR</sequence>
<proteinExistence type="predicted"/>
<evidence type="ECO:0000256" key="1">
    <source>
        <dbReference type="SAM" id="MobiDB-lite"/>
    </source>
</evidence>
<dbReference type="EMBL" id="JAAAIN010000940">
    <property type="protein sequence ID" value="KAG0309346.1"/>
    <property type="molecule type" value="Genomic_DNA"/>
</dbReference>
<name>A0A9P6UL10_9FUNG</name>
<feature type="region of interest" description="Disordered" evidence="1">
    <location>
        <begin position="365"/>
        <end position="406"/>
    </location>
</feature>
<gene>
    <name evidence="2" type="ORF">BGZ97_013108</name>
</gene>
<keyword evidence="3" id="KW-1185">Reference proteome</keyword>
<accession>A0A9P6UL10</accession>
<evidence type="ECO:0000313" key="3">
    <source>
        <dbReference type="Proteomes" id="UP000823405"/>
    </source>
</evidence>
<feature type="compositionally biased region" description="Polar residues" evidence="1">
    <location>
        <begin position="141"/>
        <end position="158"/>
    </location>
</feature>
<protein>
    <submittedName>
        <fullName evidence="2">Uncharacterized protein</fullName>
    </submittedName>
</protein>
<feature type="compositionally biased region" description="Low complexity" evidence="1">
    <location>
        <begin position="159"/>
        <end position="199"/>
    </location>
</feature>
<organism evidence="2 3">
    <name type="scientific">Linnemannia gamsii</name>
    <dbReference type="NCBI Taxonomy" id="64522"/>
    <lineage>
        <taxon>Eukaryota</taxon>
        <taxon>Fungi</taxon>
        <taxon>Fungi incertae sedis</taxon>
        <taxon>Mucoromycota</taxon>
        <taxon>Mortierellomycotina</taxon>
        <taxon>Mortierellomycetes</taxon>
        <taxon>Mortierellales</taxon>
        <taxon>Mortierellaceae</taxon>
        <taxon>Linnemannia</taxon>
    </lineage>
</organism>
<evidence type="ECO:0000313" key="2">
    <source>
        <dbReference type="EMBL" id="KAG0309346.1"/>
    </source>
</evidence>
<comment type="caution">
    <text evidence="2">The sequence shown here is derived from an EMBL/GenBank/DDBJ whole genome shotgun (WGS) entry which is preliminary data.</text>
</comment>
<feature type="region of interest" description="Disordered" evidence="1">
    <location>
        <begin position="125"/>
        <end position="203"/>
    </location>
</feature>